<evidence type="ECO:0000256" key="1">
    <source>
        <dbReference type="ARBA" id="ARBA00004651"/>
    </source>
</evidence>
<organism evidence="9 10">
    <name type="scientific">Nocardia otitidiscaviarum</name>
    <dbReference type="NCBI Taxonomy" id="1823"/>
    <lineage>
        <taxon>Bacteria</taxon>
        <taxon>Bacillati</taxon>
        <taxon>Actinomycetota</taxon>
        <taxon>Actinomycetes</taxon>
        <taxon>Mycobacteriales</taxon>
        <taxon>Nocardiaceae</taxon>
        <taxon>Nocardia</taxon>
    </lineage>
</organism>
<dbReference type="Proteomes" id="UP000317039">
    <property type="component" value="Chromosome"/>
</dbReference>
<name>A0A516NM66_9NOCA</name>
<keyword evidence="3 7" id="KW-0812">Transmembrane</keyword>
<dbReference type="RefSeq" id="WP_143981322.1">
    <property type="nucleotide sequence ID" value="NZ_CP041695.1"/>
</dbReference>
<feature type="region of interest" description="Disordered" evidence="6">
    <location>
        <begin position="101"/>
        <end position="127"/>
    </location>
</feature>
<proteinExistence type="predicted"/>
<dbReference type="AlphaFoldDB" id="A0A516NM66"/>
<reference evidence="9 10" key="1">
    <citation type="submission" date="2019-07" db="EMBL/GenBank/DDBJ databases">
        <title>Complete Genome Sequence and Methylome Analysis of Nocardia otitidis-caviarum NEB252.</title>
        <authorList>
            <person name="Fomenkov A."/>
            <person name="Anton B.P."/>
            <person name="Vincze T."/>
            <person name="Roberts R.J."/>
        </authorList>
    </citation>
    <scope>NUCLEOTIDE SEQUENCE [LARGE SCALE GENOMIC DNA]</scope>
    <source>
        <strain evidence="9 10">NEB252</strain>
    </source>
</reference>
<keyword evidence="4 7" id="KW-1133">Transmembrane helix</keyword>
<keyword evidence="5 7" id="KW-0472">Membrane</keyword>
<dbReference type="KEGG" id="nod:FOH10_15990"/>
<dbReference type="InterPro" id="IPR027379">
    <property type="entry name" value="CLS_N"/>
</dbReference>
<accession>A0A516NM66</accession>
<evidence type="ECO:0000256" key="7">
    <source>
        <dbReference type="SAM" id="Phobius"/>
    </source>
</evidence>
<evidence type="ECO:0000256" key="4">
    <source>
        <dbReference type="ARBA" id="ARBA00022989"/>
    </source>
</evidence>
<comment type="subcellular location">
    <subcellularLocation>
        <location evidence="1">Cell membrane</location>
        <topology evidence="1">Multi-pass membrane protein</topology>
    </subcellularLocation>
</comment>
<keyword evidence="2" id="KW-1003">Cell membrane</keyword>
<feature type="domain" description="Cardiolipin synthase N-terminal" evidence="8">
    <location>
        <begin position="12"/>
        <end position="57"/>
    </location>
</feature>
<feature type="region of interest" description="Disordered" evidence="6">
    <location>
        <begin position="58"/>
        <end position="85"/>
    </location>
</feature>
<dbReference type="EMBL" id="CP041695">
    <property type="protein sequence ID" value="QDP79985.1"/>
    <property type="molecule type" value="Genomic_DNA"/>
</dbReference>
<evidence type="ECO:0000256" key="3">
    <source>
        <dbReference type="ARBA" id="ARBA00022692"/>
    </source>
</evidence>
<sequence>MPYLIVGLITLALWVFCLIDVITAPESGIRHLPKGAWLLIILFVPTVGALLWLILGRPYEPPRPRSTTAYPEYDRPGRYIPRNPDDDEEFLRALRARAEQQRAEAKRQEEARQRDLEFRRQQGEQVD</sequence>
<evidence type="ECO:0000313" key="10">
    <source>
        <dbReference type="Proteomes" id="UP000317039"/>
    </source>
</evidence>
<dbReference type="Pfam" id="PF13396">
    <property type="entry name" value="PLDc_N"/>
    <property type="match status" value="1"/>
</dbReference>
<gene>
    <name evidence="9" type="ORF">FOH10_15990</name>
</gene>
<feature type="transmembrane region" description="Helical" evidence="7">
    <location>
        <begin position="35"/>
        <end position="55"/>
    </location>
</feature>
<evidence type="ECO:0000259" key="8">
    <source>
        <dbReference type="Pfam" id="PF13396"/>
    </source>
</evidence>
<evidence type="ECO:0000256" key="5">
    <source>
        <dbReference type="ARBA" id="ARBA00023136"/>
    </source>
</evidence>
<evidence type="ECO:0000256" key="6">
    <source>
        <dbReference type="SAM" id="MobiDB-lite"/>
    </source>
</evidence>
<protein>
    <recommendedName>
        <fullName evidence="8">Cardiolipin synthase N-terminal domain-containing protein</fullName>
    </recommendedName>
</protein>
<dbReference type="GO" id="GO:0005886">
    <property type="term" value="C:plasma membrane"/>
    <property type="evidence" value="ECO:0007669"/>
    <property type="project" value="UniProtKB-SubCell"/>
</dbReference>
<evidence type="ECO:0000256" key="2">
    <source>
        <dbReference type="ARBA" id="ARBA00022475"/>
    </source>
</evidence>
<evidence type="ECO:0000313" key="9">
    <source>
        <dbReference type="EMBL" id="QDP79985.1"/>
    </source>
</evidence>
<dbReference type="GeneID" id="80333878"/>